<feature type="compositionally biased region" description="Basic and acidic residues" evidence="1">
    <location>
        <begin position="195"/>
        <end position="204"/>
    </location>
</feature>
<feature type="region of interest" description="Disordered" evidence="1">
    <location>
        <begin position="406"/>
        <end position="435"/>
    </location>
</feature>
<proteinExistence type="predicted"/>
<feature type="compositionally biased region" description="Basic and acidic residues" evidence="1">
    <location>
        <begin position="322"/>
        <end position="334"/>
    </location>
</feature>
<sequence>MWVEIGNQLRQAREAAGWSIEELQDKTQIDSVSLKALESGDFNRISSPFYVRSYIRTYAKKVGLEPTYLLKHYRPHKEGEDEGDSSGSGLQHTGTFKPTQQTSSFQALRGPEPGESPSAGSGRFQTMPSPQPSPDGNYDPFHNMREEPEETESVEPAATLALEGEETPSRSRSSKTKKWSVSELTQSLKMPAFNKKSEEKREENFPEGEATGSMERPELGSGLHPQVGDTFPPRSGEGEVFSQTGTDHRDSVESGWQQAGQEGLDEQGTGRFNPSLPPRNGEGLTDGFVSESQTLPPRGQAQSEEYPTSWYDGQTGPNTVYGKEEGIASSRRGDPSSSNLPALLPTASESGVMSRSGSRRQRARKVINAGKGFAFPKTPLGRIAIAVALVIILIPMTVWAASSFMEEPAKSNKKNTSSNSEDGATATSMDDQSGGTARLLSVSQGATVSEYKLSELDAVAFDFKASDKSWVQIRESRNPDGGYLKDVTLKPGEEFSFKHSKSVTKDLWVTIGSPSNVEVMINGQAVKSTKTIHIIKSDQGSQ</sequence>
<feature type="transmembrane region" description="Helical" evidence="2">
    <location>
        <begin position="383"/>
        <end position="405"/>
    </location>
</feature>
<protein>
    <submittedName>
        <fullName evidence="4">Helix-turn-helix domain-containing protein</fullName>
    </submittedName>
</protein>
<evidence type="ECO:0000313" key="5">
    <source>
        <dbReference type="Proteomes" id="UP001595843"/>
    </source>
</evidence>
<comment type="caution">
    <text evidence="4">The sequence shown here is derived from an EMBL/GenBank/DDBJ whole genome shotgun (WGS) entry which is preliminary data.</text>
</comment>
<reference evidence="5" key="1">
    <citation type="journal article" date="2019" name="Int. J. Syst. Evol. Microbiol.">
        <title>The Global Catalogue of Microorganisms (GCM) 10K type strain sequencing project: providing services to taxonomists for standard genome sequencing and annotation.</title>
        <authorList>
            <consortium name="The Broad Institute Genomics Platform"/>
            <consortium name="The Broad Institute Genome Sequencing Center for Infectious Disease"/>
            <person name="Wu L."/>
            <person name="Ma J."/>
        </authorList>
    </citation>
    <scope>NUCLEOTIDE SEQUENCE [LARGE SCALE GENOMIC DNA]</scope>
    <source>
        <strain evidence="5">IBRC-M 10813</strain>
    </source>
</reference>
<feature type="compositionally biased region" description="Polar residues" evidence="1">
    <location>
        <begin position="347"/>
        <end position="356"/>
    </location>
</feature>
<dbReference type="InterPro" id="IPR001387">
    <property type="entry name" value="Cro/C1-type_HTH"/>
</dbReference>
<evidence type="ECO:0000256" key="1">
    <source>
        <dbReference type="SAM" id="MobiDB-lite"/>
    </source>
</evidence>
<keyword evidence="5" id="KW-1185">Reference proteome</keyword>
<dbReference type="Pfam" id="PF13413">
    <property type="entry name" value="HTH_25"/>
    <property type="match status" value="1"/>
</dbReference>
<dbReference type="Gene3D" id="1.10.260.40">
    <property type="entry name" value="lambda repressor-like DNA-binding domains"/>
    <property type="match status" value="1"/>
</dbReference>
<evidence type="ECO:0000259" key="3">
    <source>
        <dbReference type="PROSITE" id="PS50943"/>
    </source>
</evidence>
<dbReference type="CDD" id="cd00093">
    <property type="entry name" value="HTH_XRE"/>
    <property type="match status" value="1"/>
</dbReference>
<dbReference type="Proteomes" id="UP001595843">
    <property type="component" value="Unassembled WGS sequence"/>
</dbReference>
<dbReference type="Pfam" id="PF13464">
    <property type="entry name" value="RodZ_C"/>
    <property type="match status" value="1"/>
</dbReference>
<dbReference type="InterPro" id="IPR025194">
    <property type="entry name" value="RodZ-like_C"/>
</dbReference>
<dbReference type="PANTHER" id="PTHR34475">
    <property type="match status" value="1"/>
</dbReference>
<dbReference type="SUPFAM" id="SSF47413">
    <property type="entry name" value="lambda repressor-like DNA-binding domains"/>
    <property type="match status" value="1"/>
</dbReference>
<dbReference type="PROSITE" id="PS50943">
    <property type="entry name" value="HTH_CROC1"/>
    <property type="match status" value="1"/>
</dbReference>
<dbReference type="PANTHER" id="PTHR34475:SF1">
    <property type="entry name" value="CYTOSKELETON PROTEIN RODZ"/>
    <property type="match status" value="1"/>
</dbReference>
<feature type="compositionally biased region" description="Polar residues" evidence="1">
    <location>
        <begin position="290"/>
        <end position="318"/>
    </location>
</feature>
<dbReference type="InterPro" id="IPR050400">
    <property type="entry name" value="Bact_Cytoskel_RodZ"/>
</dbReference>
<keyword evidence="2" id="KW-1133">Transmembrane helix</keyword>
<keyword evidence="2" id="KW-0472">Membrane</keyword>
<dbReference type="InterPro" id="IPR010982">
    <property type="entry name" value="Lambda_DNA-bd_dom_sf"/>
</dbReference>
<organism evidence="4 5">
    <name type="scientific">Salinithrix halophila</name>
    <dbReference type="NCBI Taxonomy" id="1485204"/>
    <lineage>
        <taxon>Bacteria</taxon>
        <taxon>Bacillati</taxon>
        <taxon>Bacillota</taxon>
        <taxon>Bacilli</taxon>
        <taxon>Bacillales</taxon>
        <taxon>Thermoactinomycetaceae</taxon>
        <taxon>Salinithrix</taxon>
    </lineage>
</organism>
<gene>
    <name evidence="4" type="ORF">ACFOUO_12430</name>
</gene>
<name>A0ABV8JJS1_9BACL</name>
<evidence type="ECO:0000256" key="2">
    <source>
        <dbReference type="SAM" id="Phobius"/>
    </source>
</evidence>
<evidence type="ECO:0000313" key="4">
    <source>
        <dbReference type="EMBL" id="MFC4077604.1"/>
    </source>
</evidence>
<accession>A0ABV8JJS1</accession>
<feature type="region of interest" description="Disordered" evidence="1">
    <location>
        <begin position="76"/>
        <end position="361"/>
    </location>
</feature>
<keyword evidence="2" id="KW-0812">Transmembrane</keyword>
<feature type="compositionally biased region" description="Polar residues" evidence="1">
    <location>
        <begin position="421"/>
        <end position="435"/>
    </location>
</feature>
<feature type="compositionally biased region" description="Polar residues" evidence="1">
    <location>
        <begin position="90"/>
        <end position="106"/>
    </location>
</feature>
<dbReference type="EMBL" id="JBHSAP010000015">
    <property type="protein sequence ID" value="MFC4077604.1"/>
    <property type="molecule type" value="Genomic_DNA"/>
</dbReference>
<dbReference type="RefSeq" id="WP_380705411.1">
    <property type="nucleotide sequence ID" value="NZ_JBHSAP010000015.1"/>
</dbReference>
<feature type="domain" description="HTH cro/C1-type" evidence="3">
    <location>
        <begin position="9"/>
        <end position="40"/>
    </location>
</feature>